<evidence type="ECO:0000256" key="2">
    <source>
        <dbReference type="ARBA" id="ARBA00022679"/>
    </source>
</evidence>
<dbReference type="EMBL" id="JBHUPB010000004">
    <property type="protein sequence ID" value="MFD2966741.1"/>
    <property type="molecule type" value="Genomic_DNA"/>
</dbReference>
<dbReference type="PANTHER" id="PTHR34136">
    <property type="match status" value="1"/>
</dbReference>
<sequence>MQDKIKIFNAEILNVDMEELLNKLDRGVLITPNVDHLMKLQKDEEFYNLYKQTEWLICDSKIVQLGLKFLGKPVKEVIPGSSFFPAYYMHHKSNKEVNIFLLGAAEGVAEKASQKINSKVGRPIIVDYQSPSFGFEKDEVECQAIVRRINESNATVLVVGVGAPKQEKWIFKYKDQMPNIRLFMALGATIDFEAGNITRAPRWMQRLSLEWLYRMSKEPKRLWKRYMVDDLPFFGLILREKLNRYSDPFAKS</sequence>
<proteinExistence type="predicted"/>
<evidence type="ECO:0000313" key="3">
    <source>
        <dbReference type="EMBL" id="MFD2966741.1"/>
    </source>
</evidence>
<gene>
    <name evidence="3" type="ORF">ACFS7Y_05060</name>
</gene>
<dbReference type="NCBIfam" id="TIGR00696">
    <property type="entry name" value="wecG_tagA_cpsF"/>
    <property type="match status" value="1"/>
</dbReference>
<dbReference type="InterPro" id="IPR004629">
    <property type="entry name" value="WecG_TagA_CpsF"/>
</dbReference>
<keyword evidence="1" id="KW-0328">Glycosyltransferase</keyword>
<dbReference type="PANTHER" id="PTHR34136:SF1">
    <property type="entry name" value="UDP-N-ACETYL-D-MANNOSAMINURONIC ACID TRANSFERASE"/>
    <property type="match status" value="1"/>
</dbReference>
<evidence type="ECO:0000256" key="1">
    <source>
        <dbReference type="ARBA" id="ARBA00022676"/>
    </source>
</evidence>
<protein>
    <submittedName>
        <fullName evidence="3">WecB/TagA/CpsF family glycosyltransferase</fullName>
    </submittedName>
</protein>
<name>A0ABW6BB87_9SPHI</name>
<organism evidence="3 4">
    <name type="scientific">Sphingobacterium bambusae</name>
    <dbReference type="NCBI Taxonomy" id="662858"/>
    <lineage>
        <taxon>Bacteria</taxon>
        <taxon>Pseudomonadati</taxon>
        <taxon>Bacteroidota</taxon>
        <taxon>Sphingobacteriia</taxon>
        <taxon>Sphingobacteriales</taxon>
        <taxon>Sphingobacteriaceae</taxon>
        <taxon>Sphingobacterium</taxon>
    </lineage>
</organism>
<dbReference type="Pfam" id="PF03808">
    <property type="entry name" value="Glyco_tran_WecG"/>
    <property type="match status" value="1"/>
</dbReference>
<dbReference type="CDD" id="cd06533">
    <property type="entry name" value="Glyco_transf_WecG_TagA"/>
    <property type="match status" value="1"/>
</dbReference>
<dbReference type="Proteomes" id="UP001597525">
    <property type="component" value="Unassembled WGS sequence"/>
</dbReference>
<comment type="caution">
    <text evidence="3">The sequence shown here is derived from an EMBL/GenBank/DDBJ whole genome shotgun (WGS) entry which is preliminary data.</text>
</comment>
<evidence type="ECO:0000313" key="4">
    <source>
        <dbReference type="Proteomes" id="UP001597525"/>
    </source>
</evidence>
<keyword evidence="4" id="KW-1185">Reference proteome</keyword>
<accession>A0ABW6BB87</accession>
<reference evidence="4" key="1">
    <citation type="journal article" date="2019" name="Int. J. Syst. Evol. Microbiol.">
        <title>The Global Catalogue of Microorganisms (GCM) 10K type strain sequencing project: providing services to taxonomists for standard genome sequencing and annotation.</title>
        <authorList>
            <consortium name="The Broad Institute Genomics Platform"/>
            <consortium name="The Broad Institute Genome Sequencing Center for Infectious Disease"/>
            <person name="Wu L."/>
            <person name="Ma J."/>
        </authorList>
    </citation>
    <scope>NUCLEOTIDE SEQUENCE [LARGE SCALE GENOMIC DNA]</scope>
    <source>
        <strain evidence="4">KCTC 22814</strain>
    </source>
</reference>
<dbReference type="RefSeq" id="WP_320182442.1">
    <property type="nucleotide sequence ID" value="NZ_CP138332.1"/>
</dbReference>
<keyword evidence="2" id="KW-0808">Transferase</keyword>